<evidence type="ECO:0000256" key="5">
    <source>
        <dbReference type="ARBA" id="ARBA00022759"/>
    </source>
</evidence>
<dbReference type="GO" id="GO:0046872">
    <property type="term" value="F:metal ion binding"/>
    <property type="evidence" value="ECO:0007669"/>
    <property type="project" value="UniProtKB-KW"/>
</dbReference>
<evidence type="ECO:0000256" key="2">
    <source>
        <dbReference type="ARBA" id="ARBA00010875"/>
    </source>
</evidence>
<dbReference type="InterPro" id="IPR023091">
    <property type="entry name" value="MetalPrtase_cat_dom_sf_prd"/>
</dbReference>
<evidence type="ECO:0000256" key="6">
    <source>
        <dbReference type="ARBA" id="ARBA00022801"/>
    </source>
</evidence>
<dbReference type="NCBIfam" id="TIGR00043">
    <property type="entry name" value="rRNA maturation RNase YbeY"/>
    <property type="match status" value="1"/>
</dbReference>
<reference evidence="8" key="1">
    <citation type="submission" date="2022-07" db="EMBL/GenBank/DDBJ databases">
        <title>Phylogenomic reconstructions and comparative analyses of Kickxellomycotina fungi.</title>
        <authorList>
            <person name="Reynolds N.K."/>
            <person name="Stajich J.E."/>
            <person name="Barry K."/>
            <person name="Grigoriev I.V."/>
            <person name="Crous P."/>
            <person name="Smith M.E."/>
        </authorList>
    </citation>
    <scope>NUCLEOTIDE SEQUENCE</scope>
    <source>
        <strain evidence="8">NBRC 32514</strain>
    </source>
</reference>
<evidence type="ECO:0000256" key="7">
    <source>
        <dbReference type="ARBA" id="ARBA00022833"/>
    </source>
</evidence>
<dbReference type="HAMAP" id="MF_00009">
    <property type="entry name" value="Endoribonucl_YbeY"/>
    <property type="match status" value="1"/>
</dbReference>
<dbReference type="Gene3D" id="3.40.390.30">
    <property type="entry name" value="Metalloproteases ('zincins'), catalytic domain"/>
    <property type="match status" value="1"/>
</dbReference>
<proteinExistence type="inferred from homology"/>
<dbReference type="EMBL" id="JANBOJ010000109">
    <property type="protein sequence ID" value="KAJ1722502.1"/>
    <property type="molecule type" value="Genomic_DNA"/>
</dbReference>
<organism evidence="8 9">
    <name type="scientific">Coemansia erecta</name>
    <dbReference type="NCBI Taxonomy" id="147472"/>
    <lineage>
        <taxon>Eukaryota</taxon>
        <taxon>Fungi</taxon>
        <taxon>Fungi incertae sedis</taxon>
        <taxon>Zoopagomycota</taxon>
        <taxon>Kickxellomycotina</taxon>
        <taxon>Kickxellomycetes</taxon>
        <taxon>Kickxellales</taxon>
        <taxon>Kickxellaceae</taxon>
        <taxon>Coemansia</taxon>
    </lineage>
</organism>
<evidence type="ECO:0000256" key="4">
    <source>
        <dbReference type="ARBA" id="ARBA00022723"/>
    </source>
</evidence>
<evidence type="ECO:0000313" key="9">
    <source>
        <dbReference type="Proteomes" id="UP001149813"/>
    </source>
</evidence>
<dbReference type="AlphaFoldDB" id="A0A9W8CT53"/>
<comment type="cofactor">
    <cofactor evidence="1">
        <name>Zn(2+)</name>
        <dbReference type="ChEBI" id="CHEBI:29105"/>
    </cofactor>
</comment>
<evidence type="ECO:0000256" key="3">
    <source>
        <dbReference type="ARBA" id="ARBA00022722"/>
    </source>
</evidence>
<keyword evidence="9" id="KW-1185">Reference proteome</keyword>
<comment type="caution">
    <text evidence="8">The sequence shown here is derived from an EMBL/GenBank/DDBJ whole genome shotgun (WGS) entry which is preliminary data.</text>
</comment>
<dbReference type="PANTHER" id="PTHR46986:SF1">
    <property type="entry name" value="ENDORIBONUCLEASE YBEY, CHLOROPLASTIC"/>
    <property type="match status" value="1"/>
</dbReference>
<keyword evidence="4" id="KW-0479">Metal-binding</keyword>
<name>A0A9W8CT53_9FUNG</name>
<sequence>MVVQLINQQRSIWLPLRSLRHQLSTLLACANYPEWDLGVHFIPDTQMRQLNRQYRGRDKTTDILSFPFHPVHGHAPESMLTSPILEGLGEMEGRNLGDMFLSLEYVKRDCCRNNEGLVDRLPVLFAHGICHLLGYDHEADEDYRSMRDKERRILETYHARMANNRRPVLKGREKEKE</sequence>
<protein>
    <recommendedName>
        <fullName evidence="10">Zincin</fullName>
    </recommendedName>
</protein>
<dbReference type="PANTHER" id="PTHR46986">
    <property type="entry name" value="ENDORIBONUCLEASE YBEY, CHLOROPLASTIC"/>
    <property type="match status" value="1"/>
</dbReference>
<dbReference type="SUPFAM" id="SSF55486">
    <property type="entry name" value="Metalloproteases ('zincins'), catalytic domain"/>
    <property type="match status" value="1"/>
</dbReference>
<evidence type="ECO:0008006" key="10">
    <source>
        <dbReference type="Google" id="ProtNLM"/>
    </source>
</evidence>
<comment type="similarity">
    <text evidence="2">Belongs to the endoribonuclease YbeY family.</text>
</comment>
<dbReference type="OrthoDB" id="27226at2759"/>
<dbReference type="GO" id="GO:0006364">
    <property type="term" value="P:rRNA processing"/>
    <property type="evidence" value="ECO:0007669"/>
    <property type="project" value="InterPro"/>
</dbReference>
<dbReference type="PROSITE" id="PS01306">
    <property type="entry name" value="UPF0054"/>
    <property type="match status" value="1"/>
</dbReference>
<dbReference type="InterPro" id="IPR020549">
    <property type="entry name" value="YbeY_CS"/>
</dbReference>
<accession>A0A9W8CT53</accession>
<dbReference type="Proteomes" id="UP001149813">
    <property type="component" value="Unassembled WGS sequence"/>
</dbReference>
<dbReference type="InterPro" id="IPR002036">
    <property type="entry name" value="YbeY"/>
</dbReference>
<dbReference type="Pfam" id="PF02130">
    <property type="entry name" value="YbeY"/>
    <property type="match status" value="1"/>
</dbReference>
<gene>
    <name evidence="8" type="ORF">LPJ53_003100</name>
</gene>
<keyword evidence="7" id="KW-0862">Zinc</keyword>
<keyword evidence="5" id="KW-0255">Endonuclease</keyword>
<keyword evidence="3" id="KW-0540">Nuclease</keyword>
<dbReference type="GO" id="GO:0004222">
    <property type="term" value="F:metalloendopeptidase activity"/>
    <property type="evidence" value="ECO:0007669"/>
    <property type="project" value="InterPro"/>
</dbReference>
<evidence type="ECO:0000256" key="1">
    <source>
        <dbReference type="ARBA" id="ARBA00001947"/>
    </source>
</evidence>
<evidence type="ECO:0000313" key="8">
    <source>
        <dbReference type="EMBL" id="KAJ1722502.1"/>
    </source>
</evidence>
<dbReference type="GO" id="GO:0004519">
    <property type="term" value="F:endonuclease activity"/>
    <property type="evidence" value="ECO:0007669"/>
    <property type="project" value="UniProtKB-KW"/>
</dbReference>
<keyword evidence="6" id="KW-0378">Hydrolase</keyword>